<dbReference type="GO" id="GO:0016747">
    <property type="term" value="F:acyltransferase activity, transferring groups other than amino-acyl groups"/>
    <property type="evidence" value="ECO:0007669"/>
    <property type="project" value="InterPro"/>
</dbReference>
<dbReference type="PANTHER" id="PTHR43072">
    <property type="entry name" value="N-ACETYLTRANSFERASE"/>
    <property type="match status" value="1"/>
</dbReference>
<accession>T1C6S3</accession>
<keyword evidence="2" id="KW-0012">Acyltransferase</keyword>
<reference evidence="4" key="2">
    <citation type="journal article" date="2014" name="ISME J.">
        <title>Microbial stratification in low pH oxic and suboxic macroscopic growths along an acid mine drainage.</title>
        <authorList>
            <person name="Mendez-Garcia C."/>
            <person name="Mesa V."/>
            <person name="Sprenger R.R."/>
            <person name="Richter M."/>
            <person name="Diez M.S."/>
            <person name="Solano J."/>
            <person name="Bargiela R."/>
            <person name="Golyshina O.V."/>
            <person name="Manteca A."/>
            <person name="Ramos J.L."/>
            <person name="Gallego J.R."/>
            <person name="Llorente I."/>
            <person name="Martins Dos Santos V.A."/>
            <person name="Jensen O.N."/>
            <person name="Pelaez A.I."/>
            <person name="Sanchez J."/>
            <person name="Ferrer M."/>
        </authorList>
    </citation>
    <scope>NUCLEOTIDE SEQUENCE</scope>
</reference>
<dbReference type="InterPro" id="IPR016181">
    <property type="entry name" value="Acyl_CoA_acyltransferase"/>
</dbReference>
<sequence length="175" mass="19463">MAATIRELRWADLDDLIDIYLHLYEERGATGSIGITLYHEPPTRASEIAWFADLFRRNLEGTALTRVADVDGHAVGSCTVSPSGSGHNSEQSHVGILGILIHRAHRGHGIGRALMTDVLERCRGTYELVRLSVFSDNAGAIRLYEQLGFQRCGHIPRAIRRGSTYFDTDEMVLML</sequence>
<evidence type="ECO:0000256" key="1">
    <source>
        <dbReference type="ARBA" id="ARBA00022679"/>
    </source>
</evidence>
<evidence type="ECO:0000259" key="3">
    <source>
        <dbReference type="PROSITE" id="PS51186"/>
    </source>
</evidence>
<proteinExistence type="predicted"/>
<feature type="domain" description="N-acetyltransferase" evidence="3">
    <location>
        <begin position="3"/>
        <end position="175"/>
    </location>
</feature>
<dbReference type="InterPro" id="IPR000182">
    <property type="entry name" value="GNAT_dom"/>
</dbReference>
<evidence type="ECO:0000256" key="2">
    <source>
        <dbReference type="ARBA" id="ARBA00023315"/>
    </source>
</evidence>
<dbReference type="PROSITE" id="PS51186">
    <property type="entry name" value="GNAT"/>
    <property type="match status" value="1"/>
</dbReference>
<organism evidence="4">
    <name type="scientific">mine drainage metagenome</name>
    <dbReference type="NCBI Taxonomy" id="410659"/>
    <lineage>
        <taxon>unclassified sequences</taxon>
        <taxon>metagenomes</taxon>
        <taxon>ecological metagenomes</taxon>
    </lineage>
</organism>
<gene>
    <name evidence="4" type="ORF">B1B_01591</name>
</gene>
<comment type="caution">
    <text evidence="4">The sequence shown here is derived from an EMBL/GenBank/DDBJ whole genome shotgun (WGS) entry which is preliminary data.</text>
</comment>
<dbReference type="Pfam" id="PF00583">
    <property type="entry name" value="Acetyltransf_1"/>
    <property type="match status" value="1"/>
</dbReference>
<name>T1C6S3_9ZZZZ</name>
<dbReference type="SUPFAM" id="SSF55729">
    <property type="entry name" value="Acyl-CoA N-acyltransferases (Nat)"/>
    <property type="match status" value="1"/>
</dbReference>
<reference evidence="4" key="1">
    <citation type="submission" date="2013-08" db="EMBL/GenBank/DDBJ databases">
        <authorList>
            <person name="Mendez C."/>
            <person name="Richter M."/>
            <person name="Ferrer M."/>
            <person name="Sanchez J."/>
        </authorList>
    </citation>
    <scope>NUCLEOTIDE SEQUENCE</scope>
</reference>
<dbReference type="Gene3D" id="3.40.630.30">
    <property type="match status" value="1"/>
</dbReference>
<protein>
    <submittedName>
        <fullName evidence="4">GCN5-related N-acetyltransferase domain protein</fullName>
    </submittedName>
</protein>
<dbReference type="PANTHER" id="PTHR43072:SF23">
    <property type="entry name" value="UPF0039 PROTEIN C11D3.02C"/>
    <property type="match status" value="1"/>
</dbReference>
<dbReference type="AlphaFoldDB" id="T1C6S3"/>
<evidence type="ECO:0000313" key="4">
    <source>
        <dbReference type="EMBL" id="EQD76573.1"/>
    </source>
</evidence>
<dbReference type="CDD" id="cd04301">
    <property type="entry name" value="NAT_SF"/>
    <property type="match status" value="1"/>
</dbReference>
<dbReference type="EMBL" id="AUZY01001025">
    <property type="protein sequence ID" value="EQD76573.1"/>
    <property type="molecule type" value="Genomic_DNA"/>
</dbReference>
<keyword evidence="1 4" id="KW-0808">Transferase</keyword>